<sequence>MKNRYESLFEGIKTQENRTLLNRIYTQLYIIEGESEGVNEEHEIIKMEKTSNKYLQETPINCLDIFRPVEDPEEEMEVVNNTALRTVLTKGIAGIGKTVSVQKFILDWAEGKANQDVDFMFVLPFRELNLIKYEQYSLYTLLCTFYPELKDLDSRICDERKFVFIFDGLDESRIPLNFSQCEKVSDITATSSVGVLMTNLLKGELLPSAHIWITSRPAAANQIPHQYINRVTEIQGFNDPQKEEYFRKRISDQDQAQKIISHIKTVRSLHIMCHIPVFCWISATVLQQIMKQSNTEIPKTLTEMYSHFLITQTNMKNEKYEETLNWDPVELLKSNRTMLLKLAKLAFNQLMKGNVMFYEEDLRECGIDLTEASVYSGICTEIFREECVLYQRKVYSFVHLSFQEFLAAFYVFHCYLSKNTEELRNFKAQNRKWPRNVPLHELLIRAVSKASESPNGHLDLFLRFLLGISLDSSQKVLQSLLIHTGSTSWSINETVTHIKRLISEKDLAPHRSVNLFLCLTEMNDQDLPREIQKYIDLDKSSKELSALECLALSYMLQTSEEVLDELDLKKYSTSRIAYMKLFPAVNNCRKALLAGCDLTMKHCETICCALKSKSSCLKELDLSNNDLQDSRVELLSAGLKSSHCKLDTLRLARCNLGQKTCENLGSVLNLESSCMKELDLSNNDLQDSGVELLSAGLKSSHCKLDTLRSVHPLSAVRILNTMEYNFPSSKLVSLIFLFLCRLSGCMVTEKGCCSLAVALSSSLSHLKELDLTYNHPGESGQQLLSARPEDPGFCDFTLDPNTAHRSLSLSEENRRVEWREELQSYPDHPERFDWVPQVLSREGVTGRCYWEAEWSGVGAEVALSYKTISRKGRGSDCWFGGNINSWSLYCSDNSYSVHHNNNRTALPPPPSGCRRVGVYVDCPAGTLSFYRVSTDTPSHTLTHLHTFYTTFTQPLYAGIRVYSGSSVTLCKIEYPCV</sequence>
<dbReference type="PROSITE" id="PS50188">
    <property type="entry name" value="B302_SPRY"/>
    <property type="match status" value="1"/>
</dbReference>
<evidence type="ECO:0000256" key="1">
    <source>
        <dbReference type="ARBA" id="ARBA00004496"/>
    </source>
</evidence>
<dbReference type="InterPro" id="IPR043136">
    <property type="entry name" value="B30.2/SPRY_sf"/>
</dbReference>
<dbReference type="InterPro" id="IPR006574">
    <property type="entry name" value="PRY"/>
</dbReference>
<dbReference type="InterPro" id="IPR001611">
    <property type="entry name" value="Leu-rich_rpt"/>
</dbReference>
<evidence type="ECO:0000256" key="5">
    <source>
        <dbReference type="ARBA" id="ARBA00022741"/>
    </source>
</evidence>
<dbReference type="Gene3D" id="2.60.120.920">
    <property type="match status" value="1"/>
</dbReference>
<dbReference type="Proteomes" id="UP000018467">
    <property type="component" value="Unassembled WGS sequence"/>
</dbReference>
<dbReference type="InterPro" id="IPR007111">
    <property type="entry name" value="NACHT_NTPase"/>
</dbReference>
<proteinExistence type="predicted"/>
<dbReference type="GO" id="GO:0005524">
    <property type="term" value="F:ATP binding"/>
    <property type="evidence" value="ECO:0007669"/>
    <property type="project" value="UniProtKB-KW"/>
</dbReference>
<dbReference type="InterPro" id="IPR013320">
    <property type="entry name" value="ConA-like_dom_sf"/>
</dbReference>
<reference evidence="10" key="2">
    <citation type="journal article" date="2014" name="Nat. Commun.">
        <title>The cavefish genome reveals candidate genes for eye loss.</title>
        <authorList>
            <person name="McGaugh S.E."/>
            <person name="Gross J.B."/>
            <person name="Aken B."/>
            <person name="Blin M."/>
            <person name="Borowsky R."/>
            <person name="Chalopin D."/>
            <person name="Hinaux H."/>
            <person name="Jeffery W.R."/>
            <person name="Keene A."/>
            <person name="Ma L."/>
            <person name="Minx P."/>
            <person name="Murphy D."/>
            <person name="O'Quin K.E."/>
            <person name="Retaux S."/>
            <person name="Rohner N."/>
            <person name="Searle S.M."/>
            <person name="Stahl B.A."/>
            <person name="Tabin C."/>
            <person name="Volff J.N."/>
            <person name="Yoshizawa M."/>
            <person name="Warren W.C."/>
        </authorList>
    </citation>
    <scope>NUCLEOTIDE SEQUENCE [LARGE SCALE GENOMIC DNA]</scope>
    <source>
        <strain evidence="10">female</strain>
    </source>
</reference>
<dbReference type="FunFam" id="3.40.50.300:FF:000210">
    <property type="entry name" value="Si:dkey-16p6.1"/>
    <property type="match status" value="1"/>
</dbReference>
<dbReference type="SMART" id="SM00368">
    <property type="entry name" value="LRR_RI"/>
    <property type="match status" value="5"/>
</dbReference>
<reference evidence="9" key="3">
    <citation type="submission" date="2025-08" db="UniProtKB">
        <authorList>
            <consortium name="Ensembl"/>
        </authorList>
    </citation>
    <scope>IDENTIFICATION</scope>
</reference>
<dbReference type="HOGENOM" id="CLU_002274_0_1_1"/>
<dbReference type="InterPro" id="IPR032675">
    <property type="entry name" value="LRR_dom_sf"/>
</dbReference>
<evidence type="ECO:0000259" key="7">
    <source>
        <dbReference type="PROSITE" id="PS50188"/>
    </source>
</evidence>
<dbReference type="Pfam" id="PF00622">
    <property type="entry name" value="SPRY"/>
    <property type="match status" value="1"/>
</dbReference>
<dbReference type="Ensembl" id="ENSAMXT00000011869.2">
    <property type="protein sequence ID" value="ENSAMXP00000011869.2"/>
    <property type="gene ID" value="ENSAMXG00000020138.2"/>
</dbReference>
<dbReference type="eggNOG" id="ENOG502QS9E">
    <property type="taxonomic scope" value="Eukaryota"/>
</dbReference>
<accession>W5KWA7</accession>
<reference evidence="10" key="1">
    <citation type="submission" date="2013-03" db="EMBL/GenBank/DDBJ databases">
        <authorList>
            <person name="Jeffery W."/>
            <person name="Warren W."/>
            <person name="Wilson R.K."/>
        </authorList>
    </citation>
    <scope>NUCLEOTIDE SEQUENCE</scope>
    <source>
        <strain evidence="10">female</strain>
    </source>
</reference>
<dbReference type="Bgee" id="ENSAMXG00000020138">
    <property type="expression patterns" value="Expressed in olfactory epithelium and 14 other cell types or tissues"/>
</dbReference>
<keyword evidence="4" id="KW-0677">Repeat</keyword>
<dbReference type="CDD" id="cd16040">
    <property type="entry name" value="SPRY_PRY_SNTX"/>
    <property type="match status" value="1"/>
</dbReference>
<dbReference type="SUPFAM" id="SSF49899">
    <property type="entry name" value="Concanavalin A-like lectins/glucanases"/>
    <property type="match status" value="1"/>
</dbReference>
<dbReference type="SMART" id="SM00449">
    <property type="entry name" value="SPRY"/>
    <property type="match status" value="1"/>
</dbReference>
<keyword evidence="2" id="KW-0963">Cytoplasm</keyword>
<keyword evidence="3" id="KW-0433">Leucine-rich repeat</keyword>
<dbReference type="Pfam" id="PF13516">
    <property type="entry name" value="LRR_6"/>
    <property type="match status" value="2"/>
</dbReference>
<dbReference type="InterPro" id="IPR041267">
    <property type="entry name" value="NLRP_HD2"/>
</dbReference>
<evidence type="ECO:0000256" key="4">
    <source>
        <dbReference type="ARBA" id="ARBA00022737"/>
    </source>
</evidence>
<dbReference type="InterPro" id="IPR027417">
    <property type="entry name" value="P-loop_NTPase"/>
</dbReference>
<dbReference type="PROSITE" id="PS50837">
    <property type="entry name" value="NACHT"/>
    <property type="match status" value="1"/>
</dbReference>
<evidence type="ECO:0000313" key="10">
    <source>
        <dbReference type="Proteomes" id="UP000018467"/>
    </source>
</evidence>
<dbReference type="GO" id="GO:0005737">
    <property type="term" value="C:cytoplasm"/>
    <property type="evidence" value="ECO:0007669"/>
    <property type="project" value="UniProtKB-SubCell"/>
</dbReference>
<dbReference type="PANTHER" id="PTHR24106">
    <property type="entry name" value="NACHT, LRR AND CARD DOMAINS-CONTAINING"/>
    <property type="match status" value="1"/>
</dbReference>
<dbReference type="Gene3D" id="3.80.10.10">
    <property type="entry name" value="Ribonuclease Inhibitor"/>
    <property type="match status" value="1"/>
</dbReference>
<dbReference type="Pfam" id="PF14484">
    <property type="entry name" value="FISNA"/>
    <property type="match status" value="1"/>
</dbReference>
<dbReference type="InterPro" id="IPR051261">
    <property type="entry name" value="NLR"/>
</dbReference>
<dbReference type="Pfam" id="PF17779">
    <property type="entry name" value="WHD_NOD2"/>
    <property type="match status" value="1"/>
</dbReference>
<keyword evidence="6" id="KW-0067">ATP-binding</keyword>
<evidence type="ECO:0000256" key="2">
    <source>
        <dbReference type="ARBA" id="ARBA00022490"/>
    </source>
</evidence>
<dbReference type="InterPro" id="IPR003879">
    <property type="entry name" value="Butyrophylin_SPRY"/>
</dbReference>
<keyword evidence="10" id="KW-1185">Reference proteome</keyword>
<feature type="domain" description="NACHT" evidence="8">
    <location>
        <begin position="85"/>
        <end position="219"/>
    </location>
</feature>
<comment type="subcellular location">
    <subcellularLocation>
        <location evidence="1">Cytoplasm</location>
    </subcellularLocation>
</comment>
<dbReference type="Pfam" id="PF13765">
    <property type="entry name" value="PRY"/>
    <property type="match status" value="1"/>
</dbReference>
<dbReference type="Pfam" id="PF05729">
    <property type="entry name" value="NACHT"/>
    <property type="match status" value="1"/>
</dbReference>
<keyword evidence="5" id="KW-0547">Nucleotide-binding</keyword>
<dbReference type="AlphaFoldDB" id="W5KWA7"/>
<evidence type="ECO:0000259" key="8">
    <source>
        <dbReference type="PROSITE" id="PS50837"/>
    </source>
</evidence>
<dbReference type="InterPro" id="IPR001870">
    <property type="entry name" value="B30.2/SPRY"/>
</dbReference>
<feature type="domain" description="B30.2/SPRY" evidence="7">
    <location>
        <begin position="776"/>
        <end position="976"/>
    </location>
</feature>
<evidence type="ECO:0008006" key="11">
    <source>
        <dbReference type="Google" id="ProtNLM"/>
    </source>
</evidence>
<dbReference type="InterPro" id="IPR003877">
    <property type="entry name" value="SPRY_dom"/>
</dbReference>
<dbReference type="InterPro" id="IPR029495">
    <property type="entry name" value="NACHT-assoc"/>
</dbReference>
<dbReference type="GeneTree" id="ENSGT01150000286911"/>
<dbReference type="InterPro" id="IPR041075">
    <property type="entry name" value="NOD1/2_WH"/>
</dbReference>
<dbReference type="Gene3D" id="3.40.50.300">
    <property type="entry name" value="P-loop containing nucleotide triphosphate hydrolases"/>
    <property type="match status" value="1"/>
</dbReference>
<dbReference type="SMART" id="SM01288">
    <property type="entry name" value="FISNA"/>
    <property type="match status" value="1"/>
</dbReference>
<dbReference type="PRINTS" id="PR01407">
    <property type="entry name" value="BUTYPHLNCDUF"/>
</dbReference>
<evidence type="ECO:0000256" key="3">
    <source>
        <dbReference type="ARBA" id="ARBA00022614"/>
    </source>
</evidence>
<name>W5KWA7_ASTMX</name>
<dbReference type="SUPFAM" id="SSF52047">
    <property type="entry name" value="RNI-like"/>
    <property type="match status" value="1"/>
</dbReference>
<organism evidence="9 10">
    <name type="scientific">Astyanax mexicanus</name>
    <name type="common">Blind cave fish</name>
    <name type="synonym">Astyanax fasciatus mexicanus</name>
    <dbReference type="NCBI Taxonomy" id="7994"/>
    <lineage>
        <taxon>Eukaryota</taxon>
        <taxon>Metazoa</taxon>
        <taxon>Chordata</taxon>
        <taxon>Craniata</taxon>
        <taxon>Vertebrata</taxon>
        <taxon>Euteleostomi</taxon>
        <taxon>Actinopterygii</taxon>
        <taxon>Neopterygii</taxon>
        <taxon>Teleostei</taxon>
        <taxon>Ostariophysi</taxon>
        <taxon>Characiformes</taxon>
        <taxon>Characoidei</taxon>
        <taxon>Acestrorhamphidae</taxon>
        <taxon>Acestrorhamphinae</taxon>
        <taxon>Astyanax</taxon>
    </lineage>
</organism>
<evidence type="ECO:0000313" key="9">
    <source>
        <dbReference type="Ensembl" id="ENSAMXP00000011869.2"/>
    </source>
</evidence>
<dbReference type="SMART" id="SM00589">
    <property type="entry name" value="PRY"/>
    <property type="match status" value="1"/>
</dbReference>
<reference evidence="9" key="4">
    <citation type="submission" date="2025-09" db="UniProtKB">
        <authorList>
            <consortium name="Ensembl"/>
        </authorList>
    </citation>
    <scope>IDENTIFICATION</scope>
</reference>
<protein>
    <recommendedName>
        <fullName evidence="11">B30.2/SPRY domain-containing protein</fullName>
    </recommendedName>
</protein>
<dbReference type="Pfam" id="PF17776">
    <property type="entry name" value="NLRC4_HD2"/>
    <property type="match status" value="1"/>
</dbReference>
<dbReference type="SUPFAM" id="SSF52540">
    <property type="entry name" value="P-loop containing nucleoside triphosphate hydrolases"/>
    <property type="match status" value="1"/>
</dbReference>
<evidence type="ECO:0000256" key="6">
    <source>
        <dbReference type="ARBA" id="ARBA00022840"/>
    </source>
</evidence>